<dbReference type="Proteomes" id="UP000483820">
    <property type="component" value="Chromosome II"/>
</dbReference>
<reference evidence="3 4" key="1">
    <citation type="submission" date="2019-12" db="EMBL/GenBank/DDBJ databases">
        <title>Chromosome-level assembly of the Caenorhabditis remanei genome.</title>
        <authorList>
            <person name="Teterina A.A."/>
            <person name="Willis J.H."/>
            <person name="Phillips P.C."/>
        </authorList>
    </citation>
    <scope>NUCLEOTIDE SEQUENCE [LARGE SCALE GENOMIC DNA]</scope>
    <source>
        <strain evidence="3 4">PX506</strain>
        <tissue evidence="3">Whole organism</tissue>
    </source>
</reference>
<accession>A0A6A5HL56</accession>
<dbReference type="GeneID" id="9826181"/>
<feature type="transmembrane region" description="Helical" evidence="2">
    <location>
        <begin position="62"/>
        <end position="83"/>
    </location>
</feature>
<evidence type="ECO:0000256" key="2">
    <source>
        <dbReference type="SAM" id="Phobius"/>
    </source>
</evidence>
<feature type="coiled-coil region" evidence="1">
    <location>
        <begin position="28"/>
        <end position="62"/>
    </location>
</feature>
<comment type="caution">
    <text evidence="3">The sequence shown here is derived from an EMBL/GenBank/DDBJ whole genome shotgun (WGS) entry which is preliminary data.</text>
</comment>
<dbReference type="AlphaFoldDB" id="A0A6A5HL56"/>
<gene>
    <name evidence="3" type="ORF">GCK72_007071</name>
</gene>
<proteinExistence type="predicted"/>
<protein>
    <submittedName>
        <fullName evidence="3">Uncharacterized protein</fullName>
    </submittedName>
</protein>
<keyword evidence="2" id="KW-0472">Membrane</keyword>
<dbReference type="KEGG" id="crq:GCK72_007071"/>
<sequence>MLELANLRISTMAMTGEVQLPLPADVLVAIAEGEEKKLKSKIQRQKRNIREEKESIQDTLDAWAGLVMTVYLVSFVWIVLCFMEEKRYVK</sequence>
<dbReference type="EMBL" id="WUAV01000002">
    <property type="protein sequence ID" value="KAF1767113.1"/>
    <property type="molecule type" value="Genomic_DNA"/>
</dbReference>
<evidence type="ECO:0000313" key="4">
    <source>
        <dbReference type="Proteomes" id="UP000483820"/>
    </source>
</evidence>
<evidence type="ECO:0000256" key="1">
    <source>
        <dbReference type="SAM" id="Coils"/>
    </source>
</evidence>
<keyword evidence="1" id="KW-0175">Coiled coil</keyword>
<name>A0A6A5HL56_CAERE</name>
<organism evidence="3 4">
    <name type="scientific">Caenorhabditis remanei</name>
    <name type="common">Caenorhabditis vulgaris</name>
    <dbReference type="NCBI Taxonomy" id="31234"/>
    <lineage>
        <taxon>Eukaryota</taxon>
        <taxon>Metazoa</taxon>
        <taxon>Ecdysozoa</taxon>
        <taxon>Nematoda</taxon>
        <taxon>Chromadorea</taxon>
        <taxon>Rhabditida</taxon>
        <taxon>Rhabditina</taxon>
        <taxon>Rhabditomorpha</taxon>
        <taxon>Rhabditoidea</taxon>
        <taxon>Rhabditidae</taxon>
        <taxon>Peloderinae</taxon>
        <taxon>Caenorhabditis</taxon>
    </lineage>
</organism>
<dbReference type="CTD" id="9826181"/>
<keyword evidence="2" id="KW-1133">Transmembrane helix</keyword>
<keyword evidence="2" id="KW-0812">Transmembrane</keyword>
<evidence type="ECO:0000313" key="3">
    <source>
        <dbReference type="EMBL" id="KAF1767113.1"/>
    </source>
</evidence>
<dbReference type="RefSeq" id="XP_003099925.2">
    <property type="nucleotide sequence ID" value="XM_003099877.2"/>
</dbReference>